<dbReference type="AlphaFoldDB" id="A0A074ZFQ3"/>
<organism evidence="3 4">
    <name type="scientific">Opisthorchis viverrini</name>
    <name type="common">Southeast Asian liver fluke</name>
    <dbReference type="NCBI Taxonomy" id="6198"/>
    <lineage>
        <taxon>Eukaryota</taxon>
        <taxon>Metazoa</taxon>
        <taxon>Spiralia</taxon>
        <taxon>Lophotrochozoa</taxon>
        <taxon>Platyhelminthes</taxon>
        <taxon>Trematoda</taxon>
        <taxon>Digenea</taxon>
        <taxon>Opisthorchiida</taxon>
        <taxon>Opisthorchiata</taxon>
        <taxon>Opisthorchiidae</taxon>
        <taxon>Opisthorchis</taxon>
    </lineage>
</organism>
<proteinExistence type="predicted"/>
<accession>A0A074ZFQ3</accession>
<gene>
    <name evidence="3" type="ORF">T265_09752</name>
</gene>
<feature type="signal peptide" evidence="2">
    <location>
        <begin position="1"/>
        <end position="22"/>
    </location>
</feature>
<dbReference type="OrthoDB" id="6253943at2759"/>
<keyword evidence="4" id="KW-1185">Reference proteome</keyword>
<dbReference type="EMBL" id="KL596922">
    <property type="protein sequence ID" value="KER22065.1"/>
    <property type="molecule type" value="Genomic_DNA"/>
</dbReference>
<feature type="chain" id="PRO_5001704032" evidence="2">
    <location>
        <begin position="23"/>
        <end position="93"/>
    </location>
</feature>
<keyword evidence="2" id="KW-0732">Signal</keyword>
<reference evidence="3 4" key="1">
    <citation type="submission" date="2013-11" db="EMBL/GenBank/DDBJ databases">
        <title>Opisthorchis viverrini - life in the bile duct.</title>
        <authorList>
            <person name="Young N.D."/>
            <person name="Nagarajan N."/>
            <person name="Lin S.J."/>
            <person name="Korhonen P.K."/>
            <person name="Jex A.R."/>
            <person name="Hall R.S."/>
            <person name="Safavi-Hemami H."/>
            <person name="Kaewkong W."/>
            <person name="Bertrand D."/>
            <person name="Gao S."/>
            <person name="Seet Q."/>
            <person name="Wongkham S."/>
            <person name="Teh B.T."/>
            <person name="Wongkham C."/>
            <person name="Intapan P.M."/>
            <person name="Maleewong W."/>
            <person name="Yang X."/>
            <person name="Hu M."/>
            <person name="Wang Z."/>
            <person name="Hofmann A."/>
            <person name="Sternberg P.W."/>
            <person name="Tan P."/>
            <person name="Wang J."/>
            <person name="Gasser R.B."/>
        </authorList>
    </citation>
    <scope>NUCLEOTIDE SEQUENCE [LARGE SCALE GENOMIC DNA]</scope>
</reference>
<sequence length="93" mass="10630">MTRILILSSLVIFALVLDNCMARDSKWVTYRGQQSYPGYRQTSPVKTHNKPARPPRPAVPPRADIRGVKLYGPRRNEKEYREGLSELAGLMDM</sequence>
<evidence type="ECO:0000313" key="3">
    <source>
        <dbReference type="EMBL" id="KER22065.1"/>
    </source>
</evidence>
<name>A0A074ZFQ3_OPIVI</name>
<dbReference type="CTD" id="20323920"/>
<evidence type="ECO:0000256" key="1">
    <source>
        <dbReference type="SAM" id="MobiDB-lite"/>
    </source>
</evidence>
<feature type="region of interest" description="Disordered" evidence="1">
    <location>
        <begin position="38"/>
        <end position="64"/>
    </location>
</feature>
<evidence type="ECO:0000256" key="2">
    <source>
        <dbReference type="SAM" id="SignalP"/>
    </source>
</evidence>
<dbReference type="GeneID" id="20323920"/>
<protein>
    <submittedName>
        <fullName evidence="3">Uncharacterized protein</fullName>
    </submittedName>
</protein>
<dbReference type="KEGG" id="ovi:T265_09752"/>
<dbReference type="Proteomes" id="UP000054324">
    <property type="component" value="Unassembled WGS sequence"/>
</dbReference>
<dbReference type="RefSeq" id="XP_009174187.1">
    <property type="nucleotide sequence ID" value="XM_009175923.1"/>
</dbReference>
<evidence type="ECO:0000313" key="4">
    <source>
        <dbReference type="Proteomes" id="UP000054324"/>
    </source>
</evidence>